<name>A0A098VNR0_9MICR</name>
<keyword evidence="4 6" id="KW-0694">RNA-binding</keyword>
<feature type="domain" description="Sm" evidence="7">
    <location>
        <begin position="22"/>
        <end position="97"/>
    </location>
</feature>
<keyword evidence="3 6" id="KW-0507">mRNA processing</keyword>
<dbReference type="GO" id="GO:0006397">
    <property type="term" value="P:mRNA processing"/>
    <property type="evidence" value="ECO:0007669"/>
    <property type="project" value="UniProtKB-UniRule"/>
</dbReference>
<dbReference type="Proteomes" id="UP000029725">
    <property type="component" value="Unassembled WGS sequence"/>
</dbReference>
<dbReference type="RefSeq" id="XP_013237160.1">
    <property type="nucleotide sequence ID" value="XM_013381706.1"/>
</dbReference>
<dbReference type="HOGENOM" id="CLU_076902_0_1_1"/>
<evidence type="ECO:0000256" key="5">
    <source>
        <dbReference type="ARBA" id="ARBA00023274"/>
    </source>
</evidence>
<keyword evidence="9" id="KW-1185">Reference proteome</keyword>
<dbReference type="InterPro" id="IPR001163">
    <property type="entry name" value="Sm_dom_euk/arc"/>
</dbReference>
<dbReference type="Pfam" id="PF01423">
    <property type="entry name" value="LSM"/>
    <property type="match status" value="1"/>
</dbReference>
<comment type="caution">
    <text evidence="8">The sequence shown here is derived from an EMBL/GenBank/DDBJ whole genome shotgun (WGS) entry which is preliminary data.</text>
</comment>
<dbReference type="PANTHER" id="PTHR15588">
    <property type="entry name" value="LSM1"/>
    <property type="match status" value="1"/>
</dbReference>
<dbReference type="GO" id="GO:1990904">
    <property type="term" value="C:ribonucleoprotein complex"/>
    <property type="evidence" value="ECO:0007669"/>
    <property type="project" value="UniProtKB-KW"/>
</dbReference>
<dbReference type="SMART" id="SM00651">
    <property type="entry name" value="Sm"/>
    <property type="match status" value="1"/>
</dbReference>
<sequence>MNNFGLDDSFTGSHSVFSDSFCGIINFKLLLDKRIIISLKDGRKFEGNFKVYDQFGNITITEATERIFIDNQYGEKYQGVLLIRGENVVLLGEYNEETQQHGISYPTLEKIPMNEILRKQRQILDERKRIIKTKRELNREFGLLEADIMAEFDL</sequence>
<evidence type="ECO:0000256" key="2">
    <source>
        <dbReference type="ARBA" id="ARBA00022490"/>
    </source>
</evidence>
<keyword evidence="2 6" id="KW-0963">Cytoplasm</keyword>
<organism evidence="8 9">
    <name type="scientific">Mitosporidium daphniae</name>
    <dbReference type="NCBI Taxonomy" id="1485682"/>
    <lineage>
        <taxon>Eukaryota</taxon>
        <taxon>Fungi</taxon>
        <taxon>Fungi incertae sedis</taxon>
        <taxon>Microsporidia</taxon>
        <taxon>Mitosporidium</taxon>
    </lineage>
</organism>
<proteinExistence type="inferred from homology"/>
<evidence type="ECO:0000256" key="3">
    <source>
        <dbReference type="ARBA" id="ARBA00022664"/>
    </source>
</evidence>
<dbReference type="CDD" id="cd01728">
    <property type="entry name" value="LSm1"/>
    <property type="match status" value="1"/>
</dbReference>
<dbReference type="InterPro" id="IPR044642">
    <property type="entry name" value="PTHR15588"/>
</dbReference>
<keyword evidence="5 6" id="KW-0687">Ribonucleoprotein</keyword>
<reference evidence="8 9" key="1">
    <citation type="submission" date="2014-04" db="EMBL/GenBank/DDBJ databases">
        <title>A new species of microsporidia sheds light on the evolution of extreme parasitism.</title>
        <authorList>
            <person name="Haag K.L."/>
            <person name="James T.Y."/>
            <person name="Larsson R."/>
            <person name="Schaer T.M."/>
            <person name="Refardt D."/>
            <person name="Pombert J.-F."/>
            <person name="Ebert D."/>
        </authorList>
    </citation>
    <scope>NUCLEOTIDE SEQUENCE [LARGE SCALE GENOMIC DNA]</scope>
    <source>
        <strain evidence="8 9">UGP3</strain>
        <tissue evidence="8">Spores</tissue>
    </source>
</reference>
<dbReference type="InterPro" id="IPR034104">
    <property type="entry name" value="Lsm1"/>
</dbReference>
<dbReference type="VEuPathDB" id="MicrosporidiaDB:DI09_59p70"/>
<dbReference type="GO" id="GO:0003729">
    <property type="term" value="F:mRNA binding"/>
    <property type="evidence" value="ECO:0007669"/>
    <property type="project" value="TreeGrafter"/>
</dbReference>
<dbReference type="SUPFAM" id="SSF50182">
    <property type="entry name" value="Sm-like ribonucleoproteins"/>
    <property type="match status" value="1"/>
</dbReference>
<evidence type="ECO:0000256" key="4">
    <source>
        <dbReference type="ARBA" id="ARBA00022884"/>
    </source>
</evidence>
<evidence type="ECO:0000256" key="1">
    <source>
        <dbReference type="ARBA" id="ARBA00006850"/>
    </source>
</evidence>
<dbReference type="GeneID" id="25260401"/>
<accession>A0A098VNR0</accession>
<dbReference type="Gene3D" id="2.30.30.100">
    <property type="match status" value="1"/>
</dbReference>
<evidence type="ECO:0000259" key="7">
    <source>
        <dbReference type="PROSITE" id="PS52002"/>
    </source>
</evidence>
<gene>
    <name evidence="6" type="primary">LSM1</name>
    <name evidence="8" type="ORF">DI09_59p70</name>
</gene>
<dbReference type="GO" id="GO:0000932">
    <property type="term" value="C:P-body"/>
    <property type="evidence" value="ECO:0007669"/>
    <property type="project" value="UniProtKB-SubCell"/>
</dbReference>
<dbReference type="AlphaFoldDB" id="A0A098VNR0"/>
<evidence type="ECO:0000256" key="6">
    <source>
        <dbReference type="RuleBase" id="RU365047"/>
    </source>
</evidence>
<comment type="subunit">
    <text evidence="6">Component of the heptameric LSM1-LSM7 complex that forms a seven-membered ring structure with a donut shape.</text>
</comment>
<protein>
    <recommendedName>
        <fullName evidence="6">U6 snRNA-associated Sm-like protein LSm1</fullName>
    </recommendedName>
</protein>
<dbReference type="GO" id="GO:0000290">
    <property type="term" value="P:deadenylation-dependent decapping of nuclear-transcribed mRNA"/>
    <property type="evidence" value="ECO:0007669"/>
    <property type="project" value="TreeGrafter"/>
</dbReference>
<dbReference type="InterPro" id="IPR047575">
    <property type="entry name" value="Sm"/>
</dbReference>
<comment type="similarity">
    <text evidence="1 6">Belongs to the snRNP Sm proteins family.</text>
</comment>
<evidence type="ECO:0000313" key="9">
    <source>
        <dbReference type="Proteomes" id="UP000029725"/>
    </source>
</evidence>
<comment type="subcellular location">
    <subcellularLocation>
        <location evidence="6">Cytoplasm</location>
    </subcellularLocation>
    <subcellularLocation>
        <location evidence="6">Cytoplasm</location>
        <location evidence="6">P-body</location>
    </subcellularLocation>
</comment>
<evidence type="ECO:0000313" key="8">
    <source>
        <dbReference type="EMBL" id="KGG50717.1"/>
    </source>
</evidence>
<dbReference type="PANTHER" id="PTHR15588:SF8">
    <property type="entry name" value="U6 SNRNA-ASSOCIATED SM-LIKE PROTEIN LSM1"/>
    <property type="match status" value="1"/>
</dbReference>
<dbReference type="InterPro" id="IPR010920">
    <property type="entry name" value="LSM_dom_sf"/>
</dbReference>
<dbReference type="PROSITE" id="PS52002">
    <property type="entry name" value="SM"/>
    <property type="match status" value="1"/>
</dbReference>
<dbReference type="OrthoDB" id="10263346at2759"/>
<comment type="function">
    <text evidence="6">Component of the cytoplasmic LSM1-LSM7 complex which is involved in mRNA degradation.</text>
</comment>
<dbReference type="GO" id="GO:1990726">
    <property type="term" value="C:Lsm1-7-Pat1 complex"/>
    <property type="evidence" value="ECO:0007669"/>
    <property type="project" value="TreeGrafter"/>
</dbReference>
<dbReference type="EMBL" id="JMKJ01000554">
    <property type="protein sequence ID" value="KGG50717.1"/>
    <property type="molecule type" value="Genomic_DNA"/>
</dbReference>